<dbReference type="Gene3D" id="3.40.50.150">
    <property type="entry name" value="Vaccinia Virus protein VP39"/>
    <property type="match status" value="1"/>
</dbReference>
<dbReference type="PROSITE" id="PS51682">
    <property type="entry name" value="SAM_OMT_I"/>
    <property type="match status" value="1"/>
</dbReference>
<keyword evidence="2" id="KW-0808">Transferase</keyword>
<dbReference type="Proteomes" id="UP000612362">
    <property type="component" value="Unassembled WGS sequence"/>
</dbReference>
<dbReference type="SUPFAM" id="SSF53335">
    <property type="entry name" value="S-adenosyl-L-methionine-dependent methyltransferases"/>
    <property type="match status" value="1"/>
</dbReference>
<evidence type="ECO:0000256" key="2">
    <source>
        <dbReference type="ARBA" id="ARBA00022679"/>
    </source>
</evidence>
<proteinExistence type="predicted"/>
<keyword evidence="5" id="KW-1185">Reference proteome</keyword>
<organism evidence="4 5">
    <name type="scientific">Ktedonospora formicarum</name>
    <dbReference type="NCBI Taxonomy" id="2778364"/>
    <lineage>
        <taxon>Bacteria</taxon>
        <taxon>Bacillati</taxon>
        <taxon>Chloroflexota</taxon>
        <taxon>Ktedonobacteria</taxon>
        <taxon>Ktedonobacterales</taxon>
        <taxon>Ktedonobacteraceae</taxon>
        <taxon>Ktedonospora</taxon>
    </lineage>
</organism>
<evidence type="ECO:0000256" key="1">
    <source>
        <dbReference type="ARBA" id="ARBA00022603"/>
    </source>
</evidence>
<comment type="caution">
    <text evidence="4">The sequence shown here is derived from an EMBL/GenBank/DDBJ whole genome shotgun (WGS) entry which is preliminary data.</text>
</comment>
<accession>A0A8J3MSN3</accession>
<evidence type="ECO:0000313" key="5">
    <source>
        <dbReference type="Proteomes" id="UP000612362"/>
    </source>
</evidence>
<dbReference type="GO" id="GO:0008171">
    <property type="term" value="F:O-methyltransferase activity"/>
    <property type="evidence" value="ECO:0007669"/>
    <property type="project" value="InterPro"/>
</dbReference>
<sequence>MDDADLRSLLDELYKKGMENDKREHNRAHKMLNLEPETAHFLNILLRSSRRKHLLEIGTSNGYSTIWLAQAVAHSDGQVTSIDRDANKQALADENLRRAGLRKIVELKCGDATEIVKSLPGPFDCVFFDADRYSAPAQLAYLLPKLTEDVILLADNILSHPEEVAGYLQALEMLPDFERIVLSLGKGLSLAYRANNRGLL</sequence>
<dbReference type="InterPro" id="IPR029063">
    <property type="entry name" value="SAM-dependent_MTases_sf"/>
</dbReference>
<name>A0A8J3MSN3_9CHLR</name>
<dbReference type="PANTHER" id="PTHR43167:SF1">
    <property type="entry name" value="PUTATIVE (AFU_ORTHOLOGUE AFUA_6G01830)-RELATED"/>
    <property type="match status" value="1"/>
</dbReference>
<dbReference type="CDD" id="cd02440">
    <property type="entry name" value="AdoMet_MTases"/>
    <property type="match status" value="1"/>
</dbReference>
<dbReference type="EMBL" id="BNJF01000002">
    <property type="protein sequence ID" value="GHO46300.1"/>
    <property type="molecule type" value="Genomic_DNA"/>
</dbReference>
<keyword evidence="1" id="KW-0489">Methyltransferase</keyword>
<keyword evidence="3" id="KW-0949">S-adenosyl-L-methionine</keyword>
<dbReference type="Pfam" id="PF01596">
    <property type="entry name" value="Methyltransf_3"/>
    <property type="match status" value="1"/>
</dbReference>
<dbReference type="PANTHER" id="PTHR43167">
    <property type="entry name" value="PUTATIVE (AFU_ORTHOLOGUE AFUA_6G01830)-RELATED"/>
    <property type="match status" value="1"/>
</dbReference>
<dbReference type="AlphaFoldDB" id="A0A8J3MSN3"/>
<reference evidence="4" key="1">
    <citation type="submission" date="2020-10" db="EMBL/GenBank/DDBJ databases">
        <title>Taxonomic study of unclassified bacteria belonging to the class Ktedonobacteria.</title>
        <authorList>
            <person name="Yabe S."/>
            <person name="Wang C.M."/>
            <person name="Zheng Y."/>
            <person name="Sakai Y."/>
            <person name="Cavaletti L."/>
            <person name="Monciardini P."/>
            <person name="Donadio S."/>
        </authorList>
    </citation>
    <scope>NUCLEOTIDE SEQUENCE</scope>
    <source>
        <strain evidence="4">SOSP1-1</strain>
    </source>
</reference>
<dbReference type="GO" id="GO:0032259">
    <property type="term" value="P:methylation"/>
    <property type="evidence" value="ECO:0007669"/>
    <property type="project" value="UniProtKB-KW"/>
</dbReference>
<evidence type="ECO:0000313" key="4">
    <source>
        <dbReference type="EMBL" id="GHO46300.1"/>
    </source>
</evidence>
<dbReference type="InterPro" id="IPR002935">
    <property type="entry name" value="SAM_O-MeTrfase"/>
</dbReference>
<dbReference type="RefSeq" id="WP_220195684.1">
    <property type="nucleotide sequence ID" value="NZ_BNJF01000002.1"/>
</dbReference>
<protein>
    <submittedName>
        <fullName evidence="4">O-methyltransferase</fullName>
    </submittedName>
</protein>
<evidence type="ECO:0000256" key="3">
    <source>
        <dbReference type="ARBA" id="ARBA00022691"/>
    </source>
</evidence>
<gene>
    <name evidence="4" type="ORF">KSX_44630</name>
</gene>